<dbReference type="InterPro" id="IPR049945">
    <property type="entry name" value="AAA_22"/>
</dbReference>
<keyword evidence="3" id="KW-1185">Reference proteome</keyword>
<dbReference type="InterPro" id="IPR027417">
    <property type="entry name" value="P-loop_NTPase"/>
</dbReference>
<dbReference type="Proteomes" id="UP000664349">
    <property type="component" value="Unassembled WGS sequence"/>
</dbReference>
<evidence type="ECO:0000259" key="1">
    <source>
        <dbReference type="Pfam" id="PF13401"/>
    </source>
</evidence>
<dbReference type="EMBL" id="JAFLRD010000003">
    <property type="protein sequence ID" value="MBO0414700.1"/>
    <property type="molecule type" value="Genomic_DNA"/>
</dbReference>
<dbReference type="RefSeq" id="WP_200122372.1">
    <property type="nucleotide sequence ID" value="NZ_JAEILV010000003.1"/>
</dbReference>
<dbReference type="GO" id="GO:0005524">
    <property type="term" value="F:ATP binding"/>
    <property type="evidence" value="ECO:0007669"/>
    <property type="project" value="UniProtKB-KW"/>
</dbReference>
<name>A0ABS3GI47_9NEIS</name>
<feature type="domain" description="ORC1/DEAH AAA+ ATPase" evidence="1">
    <location>
        <begin position="29"/>
        <end position="145"/>
    </location>
</feature>
<dbReference type="Pfam" id="PF13401">
    <property type="entry name" value="AAA_22"/>
    <property type="match status" value="1"/>
</dbReference>
<evidence type="ECO:0000313" key="3">
    <source>
        <dbReference type="Proteomes" id="UP000664349"/>
    </source>
</evidence>
<dbReference type="SUPFAM" id="SSF52540">
    <property type="entry name" value="P-loop containing nucleoside triphosphate hydrolases"/>
    <property type="match status" value="1"/>
</dbReference>
<evidence type="ECO:0000313" key="2">
    <source>
        <dbReference type="EMBL" id="MBO0414700.1"/>
    </source>
</evidence>
<comment type="caution">
    <text evidence="2">The sequence shown here is derived from an EMBL/GenBank/DDBJ whole genome shotgun (WGS) entry which is preliminary data.</text>
</comment>
<dbReference type="PANTHER" id="PTHR35894:SF5">
    <property type="entry name" value="MU-LIKE PROPHAGE FLUMU DNA TRANSPOSITION PROTEIN B"/>
    <property type="match status" value="1"/>
</dbReference>
<organism evidence="2 3">
    <name type="scientific">Chromobacterium haemolyticum</name>
    <dbReference type="NCBI Taxonomy" id="394935"/>
    <lineage>
        <taxon>Bacteria</taxon>
        <taxon>Pseudomonadati</taxon>
        <taxon>Pseudomonadota</taxon>
        <taxon>Betaproteobacteria</taxon>
        <taxon>Neisseriales</taxon>
        <taxon>Chromobacteriaceae</taxon>
        <taxon>Chromobacterium</taxon>
    </lineage>
</organism>
<dbReference type="InterPro" id="IPR052026">
    <property type="entry name" value="ExeA_AAA_ATPase_DNA-bind"/>
</dbReference>
<dbReference type="Gene3D" id="3.40.50.300">
    <property type="entry name" value="P-loop containing nucleotide triphosphate hydrolases"/>
    <property type="match status" value="1"/>
</dbReference>
<keyword evidence="2" id="KW-0067">ATP-binding</keyword>
<protein>
    <submittedName>
        <fullName evidence="2">ATP-binding protein</fullName>
    </submittedName>
</protein>
<proteinExistence type="predicted"/>
<gene>
    <name evidence="2" type="ORF">J1C50_04175</name>
</gene>
<dbReference type="PANTHER" id="PTHR35894">
    <property type="entry name" value="GENERAL SECRETION PATHWAY PROTEIN A-RELATED"/>
    <property type="match status" value="1"/>
</dbReference>
<sequence>MTLNATADITNVDLMHATALRLLNRPSGSDGLAVMFGPSGYGKTQAATQAYLRHNGYFVRVSDSWTCKTFLQKVLAEMDIQAGRTTSAMLDQVAQQLSTSQRPLIIDEADYAADKPRLIQLIRDIHDTSWRASIVLVGEEALPHKLAKWERVHSRVLDWVPAQPVSLADARKLAPIYCADLPVADCLLQRVVDEARGSVRRVGNNLNLIREEGLAEGWDVATLEVWGTRPLYNGKAPTRRLPQ</sequence>
<reference evidence="2 3" key="1">
    <citation type="submission" date="2021-03" db="EMBL/GenBank/DDBJ databases">
        <title>First Case of infection caused by Chromobacterium haemolyticum derived from water in China.</title>
        <authorList>
            <person name="Chen J."/>
            <person name="Liu C."/>
        </authorList>
    </citation>
    <scope>NUCLEOTIDE SEQUENCE [LARGE SCALE GENOMIC DNA]</scope>
    <source>
        <strain evidence="2 3">WJ-5</strain>
    </source>
</reference>
<keyword evidence="2" id="KW-0547">Nucleotide-binding</keyword>
<accession>A0ABS3GI47</accession>